<evidence type="ECO:0008006" key="3">
    <source>
        <dbReference type="Google" id="ProtNLM"/>
    </source>
</evidence>
<keyword evidence="2" id="KW-1185">Reference proteome</keyword>
<organism evidence="1 2">
    <name type="scientific">Roseibium algae</name>
    <dbReference type="NCBI Taxonomy" id="3123038"/>
    <lineage>
        <taxon>Bacteria</taxon>
        <taxon>Pseudomonadati</taxon>
        <taxon>Pseudomonadota</taxon>
        <taxon>Alphaproteobacteria</taxon>
        <taxon>Hyphomicrobiales</taxon>
        <taxon>Stappiaceae</taxon>
        <taxon>Roseibium</taxon>
    </lineage>
</organism>
<name>A0ABU8TRI2_9HYPH</name>
<comment type="caution">
    <text evidence="1">The sequence shown here is derived from an EMBL/GenBank/DDBJ whole genome shotgun (WGS) entry which is preliminary data.</text>
</comment>
<accession>A0ABU8TRI2</accession>
<proteinExistence type="predicted"/>
<dbReference type="RefSeq" id="WP_340277572.1">
    <property type="nucleotide sequence ID" value="NZ_JBAKIA010000027.1"/>
</dbReference>
<dbReference type="Proteomes" id="UP001385499">
    <property type="component" value="Unassembled WGS sequence"/>
</dbReference>
<evidence type="ECO:0000313" key="1">
    <source>
        <dbReference type="EMBL" id="MEJ8476789.1"/>
    </source>
</evidence>
<dbReference type="EMBL" id="JBAKIA010000027">
    <property type="protein sequence ID" value="MEJ8476789.1"/>
    <property type="molecule type" value="Genomic_DNA"/>
</dbReference>
<evidence type="ECO:0000313" key="2">
    <source>
        <dbReference type="Proteomes" id="UP001385499"/>
    </source>
</evidence>
<protein>
    <recommendedName>
        <fullName evidence="3">WYL domain-containing protein</fullName>
    </recommendedName>
</protein>
<gene>
    <name evidence="1" type="ORF">V6575_22135</name>
</gene>
<sequence length="114" mass="13467">MSRDKKGDFTGSHQIFQTEKPNTYKVIYCEQNYWVRIHTIAWSQVESENQRTIQIEYNFGKGWRPICLNPERQVTLLDLGISLEPRRVLESSDKTLKANIRYEAFKDAQKEKAN</sequence>
<reference evidence="1 2" key="1">
    <citation type="submission" date="2024-02" db="EMBL/GenBank/DDBJ databases">
        <title>Roseibium algae sp. nov., isolated from marine alga (Grateloupia sp.), showing potential in myo-inositol conversion.</title>
        <authorList>
            <person name="Wang Y."/>
        </authorList>
    </citation>
    <scope>NUCLEOTIDE SEQUENCE [LARGE SCALE GENOMIC DNA]</scope>
    <source>
        <strain evidence="1 2">H3510</strain>
    </source>
</reference>